<dbReference type="RefSeq" id="WP_186634741.1">
    <property type="nucleotide sequence ID" value="NZ_JACOAF010000018.1"/>
</dbReference>
<accession>A0ABR6VQ46</accession>
<reference evidence="2 3" key="1">
    <citation type="journal article" date="2019" name="Int. J. Syst. Evol. Microbiol.">
        <title>Rufibacter sediminis sp. nov., isolated from freshwater lake sediment.</title>
        <authorList>
            <person name="Qu J.H."/>
            <person name="Zhang L.J."/>
            <person name="Fu Y.H."/>
            <person name="Li H.F."/>
        </authorList>
    </citation>
    <scope>NUCLEOTIDE SEQUENCE [LARGE SCALE GENOMIC DNA]</scope>
    <source>
        <strain evidence="2 3">H-1</strain>
    </source>
</reference>
<evidence type="ECO:0000313" key="3">
    <source>
        <dbReference type="Proteomes" id="UP000659698"/>
    </source>
</evidence>
<dbReference type="PANTHER" id="PTHR37694">
    <property type="entry name" value="SLR8022 PROTEIN"/>
    <property type="match status" value="1"/>
</dbReference>
<proteinExistence type="predicted"/>
<organism evidence="2 3">
    <name type="scientific">Rufibacter sediminis</name>
    <dbReference type="NCBI Taxonomy" id="2762756"/>
    <lineage>
        <taxon>Bacteria</taxon>
        <taxon>Pseudomonadati</taxon>
        <taxon>Bacteroidota</taxon>
        <taxon>Cytophagia</taxon>
        <taxon>Cytophagales</taxon>
        <taxon>Hymenobacteraceae</taxon>
        <taxon>Rufibacter</taxon>
    </lineage>
</organism>
<gene>
    <name evidence="2" type="ORF">H7U12_06425</name>
</gene>
<dbReference type="PANTHER" id="PTHR37694:SF1">
    <property type="entry name" value="SLR8022 PROTEIN"/>
    <property type="match status" value="1"/>
</dbReference>
<comment type="caution">
    <text evidence="2">The sequence shown here is derived from an EMBL/GenBank/DDBJ whole genome shotgun (WGS) entry which is preliminary data.</text>
</comment>
<feature type="domain" description="Cupin type-2" evidence="1">
    <location>
        <begin position="39"/>
        <end position="106"/>
    </location>
</feature>
<protein>
    <submittedName>
        <fullName evidence="2">Cupin domain-containing protein</fullName>
    </submittedName>
</protein>
<evidence type="ECO:0000259" key="1">
    <source>
        <dbReference type="Pfam" id="PF07883"/>
    </source>
</evidence>
<dbReference type="Gene3D" id="2.60.120.10">
    <property type="entry name" value="Jelly Rolls"/>
    <property type="match status" value="1"/>
</dbReference>
<dbReference type="InterPro" id="IPR014710">
    <property type="entry name" value="RmlC-like_jellyroll"/>
</dbReference>
<dbReference type="InterPro" id="IPR011051">
    <property type="entry name" value="RmlC_Cupin_sf"/>
</dbReference>
<dbReference type="Pfam" id="PF07883">
    <property type="entry name" value="Cupin_2"/>
    <property type="match status" value="1"/>
</dbReference>
<dbReference type="Proteomes" id="UP000659698">
    <property type="component" value="Unassembled WGS sequence"/>
</dbReference>
<keyword evidence="3" id="KW-1185">Reference proteome</keyword>
<sequence>MTTALTTFPLPDLASQISYSPDKFQSQILLNSPDQKTILFAFDQGQELKTHTTPKDALLLVLEGSCYFLFPEEEKSQTLQAGQIIRIPAQVPHALKALSPFKMVLIK</sequence>
<evidence type="ECO:0000313" key="2">
    <source>
        <dbReference type="EMBL" id="MBC3539309.1"/>
    </source>
</evidence>
<dbReference type="SUPFAM" id="SSF51182">
    <property type="entry name" value="RmlC-like cupins"/>
    <property type="match status" value="1"/>
</dbReference>
<dbReference type="EMBL" id="JACOAF010000018">
    <property type="protein sequence ID" value="MBC3539309.1"/>
    <property type="molecule type" value="Genomic_DNA"/>
</dbReference>
<name>A0ABR6VQ46_9BACT</name>
<dbReference type="InterPro" id="IPR013096">
    <property type="entry name" value="Cupin_2"/>
</dbReference>
<dbReference type="CDD" id="cd02230">
    <property type="entry name" value="cupin_HP0902-like"/>
    <property type="match status" value="1"/>
</dbReference>